<feature type="transmembrane region" description="Helical" evidence="2">
    <location>
        <begin position="335"/>
        <end position="357"/>
    </location>
</feature>
<feature type="transmembrane region" description="Helical" evidence="2">
    <location>
        <begin position="369"/>
        <end position="388"/>
    </location>
</feature>
<feature type="transmembrane region" description="Helical" evidence="2">
    <location>
        <begin position="184"/>
        <end position="205"/>
    </location>
</feature>
<reference evidence="3 4" key="1">
    <citation type="submission" date="2013-07" db="EMBL/GenBank/DDBJ databases">
        <authorList>
            <consortium name="DOE Joint Genome Institute"/>
            <person name="Reeve W."/>
            <person name="Huntemann M."/>
            <person name="Han J."/>
            <person name="Chen A."/>
            <person name="Kyrpides N."/>
            <person name="Mavromatis K."/>
            <person name="Markowitz V."/>
            <person name="Palaniappan K."/>
            <person name="Ivanova N."/>
            <person name="Schaumberg A."/>
            <person name="Pati A."/>
            <person name="Liolios K."/>
            <person name="Nordberg H.P."/>
            <person name="Cantor M.N."/>
            <person name="Hua S.X."/>
            <person name="Woyke T."/>
        </authorList>
    </citation>
    <scope>NUCLEOTIDE SEQUENCE [LARGE SCALE GENOMIC DNA]</scope>
    <source>
        <strain evidence="3 4">DSM 43889</strain>
    </source>
</reference>
<keyword evidence="2" id="KW-0812">Transmembrane</keyword>
<gene>
    <name evidence="3" type="ORF">G443_003291</name>
</gene>
<feature type="transmembrane region" description="Helical" evidence="2">
    <location>
        <begin position="278"/>
        <end position="298"/>
    </location>
</feature>
<feature type="transmembrane region" description="Helical" evidence="2">
    <location>
        <begin position="408"/>
        <end position="429"/>
    </location>
</feature>
<sequence length="545" mass="59211">MRGEEGVGAGPAADGAENRPAGRARGLAGPSTANRLTRYGLALVVLLSGLTLLAGYANKARCTGPEFDEYGRSGPMYKERIDGDVCYSDIQHLWLGRDIDKHVFPYLDGSLNEYGQPEGGTVEYPVLTGVVIWAGAIFAHNDAEFLLGSALVMAPFGLLTAWMLGGLSRWRALIWALGPPVVLYAFHNWDLPVVLCAVAAVYVVHRGWGRRGAHRPLTDRALVASVLLALGFAFKIYPGVFVLPLLLYVLTGGIGGRELPASVRRAGRRLDPAGAMRVAFAAVVTVVLVNLPFMLLGFEGWRASFEFQGNRKVDLTTNSIWYWGFRPWSNPDNGAFQAAMDVLSPTLMLASFALACWLGWRRFQREGTYPWIAVSAAMLCGFLLLHKVHSPQYTLWLLPFFVLMRIRWQWIAAYFVADLAMGIGIFRWYYITTWGLPPTIYDGFAPQAVMIGVWGRAALLLALFFVFLNSRSTVDGEPAPSPRRRRPGLSRSPAQAAVSAGAVARGGDPAEPGTGAADAPVGREDDLGGDAEGTAERGVPPGDVR</sequence>
<keyword evidence="2" id="KW-0472">Membrane</keyword>
<keyword evidence="2" id="KW-1133">Transmembrane helix</keyword>
<feature type="transmembrane region" description="Helical" evidence="2">
    <location>
        <begin position="240"/>
        <end position="257"/>
    </location>
</feature>
<feature type="transmembrane region" description="Helical" evidence="2">
    <location>
        <begin position="217"/>
        <end position="234"/>
    </location>
</feature>
<reference evidence="3 4" key="2">
    <citation type="submission" date="2022-06" db="EMBL/GenBank/DDBJ databases">
        <title>Genomic Encyclopedia of Type Strains, Phase I: the one thousand microbial genomes (KMG-I) project.</title>
        <authorList>
            <person name="Kyrpides N."/>
        </authorList>
    </citation>
    <scope>NUCLEOTIDE SEQUENCE [LARGE SCALE GENOMIC DNA]</scope>
    <source>
        <strain evidence="3 4">DSM 43889</strain>
    </source>
</reference>
<dbReference type="EMBL" id="AUBJ02000001">
    <property type="protein sequence ID" value="MCP2333021.1"/>
    <property type="molecule type" value="Genomic_DNA"/>
</dbReference>
<accession>A0ABT1JKH8</accession>
<dbReference type="PIRSF" id="PIRSF010361">
    <property type="entry name" value="UCP010361"/>
    <property type="match status" value="1"/>
</dbReference>
<feature type="transmembrane region" description="Helical" evidence="2">
    <location>
        <begin position="145"/>
        <end position="164"/>
    </location>
</feature>
<feature type="region of interest" description="Disordered" evidence="1">
    <location>
        <begin position="1"/>
        <end position="29"/>
    </location>
</feature>
<feature type="compositionally biased region" description="Low complexity" evidence="1">
    <location>
        <begin position="489"/>
        <end position="506"/>
    </location>
</feature>
<dbReference type="RefSeq" id="WP_155886051.1">
    <property type="nucleotide sequence ID" value="NZ_AUBJ02000001.1"/>
</dbReference>
<comment type="caution">
    <text evidence="3">The sequence shown here is derived from an EMBL/GenBank/DDBJ whole genome shotgun (WGS) entry which is preliminary data.</text>
</comment>
<evidence type="ECO:0000313" key="3">
    <source>
        <dbReference type="EMBL" id="MCP2333021.1"/>
    </source>
</evidence>
<evidence type="ECO:0000313" key="4">
    <source>
        <dbReference type="Proteomes" id="UP000791080"/>
    </source>
</evidence>
<feature type="transmembrane region" description="Helical" evidence="2">
    <location>
        <begin position="39"/>
        <end position="57"/>
    </location>
</feature>
<feature type="transmembrane region" description="Helical" evidence="2">
    <location>
        <begin position="449"/>
        <end position="468"/>
    </location>
</feature>
<protein>
    <submittedName>
        <fullName evidence="3">Membrane protein</fullName>
    </submittedName>
</protein>
<keyword evidence="4" id="KW-1185">Reference proteome</keyword>
<name>A0ABT1JKH8_ACTCY</name>
<dbReference type="Proteomes" id="UP000791080">
    <property type="component" value="Unassembled WGS sequence"/>
</dbReference>
<feature type="region of interest" description="Disordered" evidence="1">
    <location>
        <begin position="474"/>
        <end position="545"/>
    </location>
</feature>
<evidence type="ECO:0000256" key="1">
    <source>
        <dbReference type="SAM" id="MobiDB-lite"/>
    </source>
</evidence>
<proteinExistence type="predicted"/>
<dbReference type="InterPro" id="IPR016570">
    <property type="entry name" value="UCP010361"/>
</dbReference>
<evidence type="ECO:0000256" key="2">
    <source>
        <dbReference type="SAM" id="Phobius"/>
    </source>
</evidence>
<organism evidence="3 4">
    <name type="scientific">Actinoalloteichus caeruleus DSM 43889</name>
    <dbReference type="NCBI Taxonomy" id="1120930"/>
    <lineage>
        <taxon>Bacteria</taxon>
        <taxon>Bacillati</taxon>
        <taxon>Actinomycetota</taxon>
        <taxon>Actinomycetes</taxon>
        <taxon>Pseudonocardiales</taxon>
        <taxon>Pseudonocardiaceae</taxon>
        <taxon>Actinoalloteichus</taxon>
        <taxon>Actinoalloteichus cyanogriseus</taxon>
    </lineage>
</organism>